<dbReference type="GO" id="GO:0006979">
    <property type="term" value="P:response to oxidative stress"/>
    <property type="evidence" value="ECO:0007669"/>
    <property type="project" value="TreeGrafter"/>
</dbReference>
<accession>A0AA35SHM9</accession>
<name>A0AA35SHM9_GEOBA</name>
<feature type="domain" description="Pyruvate:ferredoxin oxidoreductase core" evidence="13">
    <location>
        <begin position="514"/>
        <end position="606"/>
    </location>
</feature>
<feature type="domain" description="Pyruvate flavodoxin/ferredoxin oxidoreductase pyrimidine binding" evidence="10">
    <location>
        <begin position="245"/>
        <end position="487"/>
    </location>
</feature>
<dbReference type="SUPFAM" id="SSF53323">
    <property type="entry name" value="Pyruvate-ferredoxin oxidoreductase, PFOR, domain III"/>
    <property type="match status" value="1"/>
</dbReference>
<dbReference type="Gene3D" id="3.40.50.920">
    <property type="match status" value="1"/>
</dbReference>
<evidence type="ECO:0000259" key="10">
    <source>
        <dbReference type="Pfam" id="PF01855"/>
    </source>
</evidence>
<feature type="domain" description="Pyruvate/ketoisovalerate oxidoreductase catalytic" evidence="9">
    <location>
        <begin position="7"/>
        <end position="210"/>
    </location>
</feature>
<dbReference type="Pfam" id="PF01558">
    <property type="entry name" value="POR"/>
    <property type="match status" value="1"/>
</dbReference>
<evidence type="ECO:0000256" key="6">
    <source>
        <dbReference type="ARBA" id="ARBA00023004"/>
    </source>
</evidence>
<keyword evidence="3" id="KW-0479">Metal-binding</keyword>
<evidence type="ECO:0000259" key="11">
    <source>
        <dbReference type="Pfam" id="PF02775"/>
    </source>
</evidence>
<keyword evidence="8" id="KW-0670">Pyruvate</keyword>
<gene>
    <name evidence="14" type="ORF">GBAR_LOCUS16397</name>
</gene>
<organism evidence="14 15">
    <name type="scientific">Geodia barretti</name>
    <name type="common">Barrett's horny sponge</name>
    <dbReference type="NCBI Taxonomy" id="519541"/>
    <lineage>
        <taxon>Eukaryota</taxon>
        <taxon>Metazoa</taxon>
        <taxon>Porifera</taxon>
        <taxon>Demospongiae</taxon>
        <taxon>Heteroscleromorpha</taxon>
        <taxon>Tetractinellida</taxon>
        <taxon>Astrophorina</taxon>
        <taxon>Geodiidae</taxon>
        <taxon>Geodia</taxon>
    </lineage>
</organism>
<dbReference type="SUPFAM" id="SSF52518">
    <property type="entry name" value="Thiamin diphosphate-binding fold (THDP-binding)"/>
    <property type="match status" value="2"/>
</dbReference>
<keyword evidence="3" id="KW-0004">4Fe-4S</keyword>
<dbReference type="CDD" id="cd03375">
    <property type="entry name" value="TPP_OGFOR"/>
    <property type="match status" value="1"/>
</dbReference>
<dbReference type="AlphaFoldDB" id="A0AA35SHM9"/>
<dbReference type="Pfam" id="PF12367">
    <property type="entry name" value="PFO_beta_C"/>
    <property type="match status" value="1"/>
</dbReference>
<keyword evidence="6" id="KW-0408">Iron</keyword>
<keyword evidence="5" id="KW-0560">Oxidoreductase</keyword>
<dbReference type="SUPFAM" id="SSF52922">
    <property type="entry name" value="TK C-terminal domain-like"/>
    <property type="match status" value="1"/>
</dbReference>
<dbReference type="NCBIfam" id="NF041171">
    <property type="entry name" value="Oxoac_fdxbeta_Archa"/>
    <property type="match status" value="1"/>
</dbReference>
<evidence type="ECO:0000256" key="5">
    <source>
        <dbReference type="ARBA" id="ARBA00023002"/>
    </source>
</evidence>
<dbReference type="NCBIfam" id="NF041170">
    <property type="entry name" value="Oxoac_fdxalpha_Archa"/>
    <property type="match status" value="1"/>
</dbReference>
<comment type="caution">
    <text evidence="14">The sequence shown here is derived from an EMBL/GenBank/DDBJ whole genome shotgun (WGS) entry which is preliminary data.</text>
</comment>
<dbReference type="GO" id="GO:0016903">
    <property type="term" value="F:oxidoreductase activity, acting on the aldehyde or oxo group of donors"/>
    <property type="evidence" value="ECO:0007669"/>
    <property type="project" value="InterPro"/>
</dbReference>
<evidence type="ECO:0000259" key="13">
    <source>
        <dbReference type="Pfam" id="PF17147"/>
    </source>
</evidence>
<dbReference type="InterPro" id="IPR053399">
    <property type="entry name" value="2-oxoacid:Fd_oxidored_beta"/>
</dbReference>
<dbReference type="Pfam" id="PF02775">
    <property type="entry name" value="TPP_enzyme_C"/>
    <property type="match status" value="1"/>
</dbReference>
<evidence type="ECO:0000256" key="7">
    <source>
        <dbReference type="ARBA" id="ARBA00023014"/>
    </source>
</evidence>
<protein>
    <submittedName>
        <fullName evidence="14">2-oxoacid:ferredoxin oxidoreductase subunit alpha</fullName>
    </submittedName>
</protein>
<evidence type="ECO:0000256" key="3">
    <source>
        <dbReference type="ARBA" id="ARBA00022485"/>
    </source>
</evidence>
<sequence>MIGGPQGSGVESAANIFSRVCARLGYRIFGKREFYSNIKGEHSYFVVRVSDKKIHSGVSSVTLMVSYDAETIFRHCFEVVPGGGILYDSDLADVSIDDVHTLDGPFKARIRRMFLSAGKQPTVASILEMSRARGVMLYPVSFRGTLAEIAQREDNPKIKGMVRMFNTIGVSLSMGLLRMPPGPLFSSIEFVFSKKPKVAMLNRQVANFAYSYASASFSGFRHFLSSVPKEPHTMLVQGFHGTAIGKMVCGCRFQPYYPITPASDESVYLESNAILDTIGDRPGSTVVVQTEDEISAIGMTIGGALTGTRSSTCTSGPGFSLMAECLGWAGMNEVPIVVTNYQRSGPATGLPTRHGQDDLLFAIHAGHGEFPRIVYASGDIEESFYDTARCFNYADVYQVPVIHLMDKFLASSTVTCQRFDPELVEIDRGKLLERIERDDYRRFEQTSDGISPRSKLGLENGIFWNTGDESDEYGHITEDPVTRVEMMDKRMGKLDRILQSVPDEDQAVSFGVSEHTVVSWGSAKGPIVDAILMLQDEGIKVGFVQIKMLHPFPSGLVDFLLKDAKTIIDVEANHSGQLGKILRQNTGREPDYYILKYSGRIMTCTEIYNALKHYKTDVHNDWCPGCGDFGIVNAIQMAMAELQIPRHQAAIFSGIGCSGKTSHFINVYGIHTLHGRVLPFAQGAKLTNPQMTVVAAGGDGDGLGIGAGHFVAAGRRNIDMTYIVFDNGVYGLTKGQASPTLRLGEKTKSLPTPNANYNVNPIGLAVVSGFTFVARGYSYDVRHLKDLIKAAIAHPGLAFLDVLQPCPTYNDINTRDWYAGHDLATESQARHSRIYKLEDQGYDPVVHYSGGAEVDERLSQALIRSLEWDSKIPIGVFYKNELVGPYEHRIINNIPNYMENPPAAQSIARNAKPRTDISGLLDSLEI</sequence>
<dbReference type="FunFam" id="3.40.50.970:FF:000022">
    <property type="entry name" value="2-oxoglutarate ferredoxin oxidoreductase alpha subunit"/>
    <property type="match status" value="1"/>
</dbReference>
<feature type="domain" description="Pyruvate ferredoxin oxidoreductase beta subunit C-terminal" evidence="12">
    <location>
        <begin position="806"/>
        <end position="890"/>
    </location>
</feature>
<dbReference type="CDD" id="cd07034">
    <property type="entry name" value="TPP_PYR_PFOR_IOR-alpha_like"/>
    <property type="match status" value="1"/>
</dbReference>
<evidence type="ECO:0000313" key="15">
    <source>
        <dbReference type="Proteomes" id="UP001174909"/>
    </source>
</evidence>
<dbReference type="InterPro" id="IPR053400">
    <property type="entry name" value="2-oxoacid_Fdx_oxidoreductase"/>
</dbReference>
<dbReference type="Pfam" id="PF01855">
    <property type="entry name" value="POR_N"/>
    <property type="match status" value="1"/>
</dbReference>
<evidence type="ECO:0000256" key="1">
    <source>
        <dbReference type="ARBA" id="ARBA00001966"/>
    </source>
</evidence>
<dbReference type="Proteomes" id="UP001174909">
    <property type="component" value="Unassembled WGS sequence"/>
</dbReference>
<feature type="domain" description="Thiamine pyrophosphate enzyme TPP-binding" evidence="11">
    <location>
        <begin position="655"/>
        <end position="802"/>
    </location>
</feature>
<dbReference type="InterPro" id="IPR033412">
    <property type="entry name" value="PFOR_II"/>
</dbReference>
<dbReference type="InterPro" id="IPR032686">
    <property type="entry name" value="PFO_beta_C"/>
</dbReference>
<dbReference type="InterPro" id="IPR002880">
    <property type="entry name" value="Pyrv_Fd/Flavodoxin_OxRdtase_N"/>
</dbReference>
<dbReference type="NCBIfam" id="TIGR02177">
    <property type="entry name" value="PorB_KorB"/>
    <property type="match status" value="1"/>
</dbReference>
<keyword evidence="2" id="KW-0813">Transport</keyword>
<dbReference type="Pfam" id="PF17147">
    <property type="entry name" value="PFOR_II"/>
    <property type="match status" value="1"/>
</dbReference>
<evidence type="ECO:0000256" key="8">
    <source>
        <dbReference type="ARBA" id="ARBA00023317"/>
    </source>
</evidence>
<dbReference type="NCBIfam" id="TIGR03710">
    <property type="entry name" value="OAFO_sf"/>
    <property type="match status" value="1"/>
</dbReference>
<keyword evidence="15" id="KW-1185">Reference proteome</keyword>
<evidence type="ECO:0000256" key="2">
    <source>
        <dbReference type="ARBA" id="ARBA00022448"/>
    </source>
</evidence>
<dbReference type="InterPro" id="IPR019752">
    <property type="entry name" value="Pyrv/ketoisovalerate_OxRed_cat"/>
</dbReference>
<evidence type="ECO:0000259" key="9">
    <source>
        <dbReference type="Pfam" id="PF01558"/>
    </source>
</evidence>
<dbReference type="PANTHER" id="PTHR32154:SF16">
    <property type="entry name" value="PYRUVATE FLAVODOXIN_FERREDOXIN OXIDOREDUCTASE DOMAIN PROTEIN"/>
    <property type="match status" value="1"/>
</dbReference>
<dbReference type="InterPro" id="IPR011766">
    <property type="entry name" value="TPP_enzyme_TPP-bd"/>
</dbReference>
<dbReference type="PANTHER" id="PTHR32154">
    <property type="entry name" value="PYRUVATE-FLAVODOXIN OXIDOREDUCTASE-RELATED"/>
    <property type="match status" value="1"/>
</dbReference>
<keyword evidence="4" id="KW-0249">Electron transport</keyword>
<evidence type="ECO:0000259" key="12">
    <source>
        <dbReference type="Pfam" id="PF12367"/>
    </source>
</evidence>
<dbReference type="InterPro" id="IPR009014">
    <property type="entry name" value="Transketo_C/PFOR_II"/>
</dbReference>
<dbReference type="EMBL" id="CASHTH010002369">
    <property type="protein sequence ID" value="CAI8028846.1"/>
    <property type="molecule type" value="Genomic_DNA"/>
</dbReference>
<proteinExistence type="predicted"/>
<dbReference type="InterPro" id="IPR050722">
    <property type="entry name" value="Pyruvate:ferred/Flavod_OxRd"/>
</dbReference>
<dbReference type="Gene3D" id="3.40.50.970">
    <property type="match status" value="2"/>
</dbReference>
<evidence type="ECO:0000313" key="14">
    <source>
        <dbReference type="EMBL" id="CAI8028846.1"/>
    </source>
</evidence>
<dbReference type="GO" id="GO:0051539">
    <property type="term" value="F:4 iron, 4 sulfur cluster binding"/>
    <property type="evidence" value="ECO:0007669"/>
    <property type="project" value="UniProtKB-KW"/>
</dbReference>
<dbReference type="InterPro" id="IPR011896">
    <property type="entry name" value="OFOB"/>
</dbReference>
<reference evidence="14" key="1">
    <citation type="submission" date="2023-03" db="EMBL/GenBank/DDBJ databases">
        <authorList>
            <person name="Steffen K."/>
            <person name="Cardenas P."/>
        </authorList>
    </citation>
    <scope>NUCLEOTIDE SEQUENCE</scope>
</reference>
<evidence type="ECO:0000256" key="4">
    <source>
        <dbReference type="ARBA" id="ARBA00022982"/>
    </source>
</evidence>
<dbReference type="Gene3D" id="3.40.920.10">
    <property type="entry name" value="Pyruvate-ferredoxin oxidoreductase, PFOR, domain III"/>
    <property type="match status" value="1"/>
</dbReference>
<dbReference type="GO" id="GO:0030976">
    <property type="term" value="F:thiamine pyrophosphate binding"/>
    <property type="evidence" value="ECO:0007669"/>
    <property type="project" value="InterPro"/>
</dbReference>
<dbReference type="InterPro" id="IPR022367">
    <property type="entry name" value="2-oxoacid/accept_OxRdtase_asu"/>
</dbReference>
<dbReference type="InterPro" id="IPR002869">
    <property type="entry name" value="Pyrv_flavodox_OxRed_cen"/>
</dbReference>
<keyword evidence="7" id="KW-0411">Iron-sulfur</keyword>
<dbReference type="InterPro" id="IPR029061">
    <property type="entry name" value="THDP-binding"/>
</dbReference>
<comment type="cofactor">
    <cofactor evidence="1">
        <name>[4Fe-4S] cluster</name>
        <dbReference type="ChEBI" id="CHEBI:49883"/>
    </cofactor>
</comment>